<comment type="caution">
    <text evidence="1">The sequence shown here is derived from an EMBL/GenBank/DDBJ whole genome shotgun (WGS) entry which is preliminary data.</text>
</comment>
<organism evidence="1 2">
    <name type="scientific">Persea americana</name>
    <name type="common">Avocado</name>
    <dbReference type="NCBI Taxonomy" id="3435"/>
    <lineage>
        <taxon>Eukaryota</taxon>
        <taxon>Viridiplantae</taxon>
        <taxon>Streptophyta</taxon>
        <taxon>Embryophyta</taxon>
        <taxon>Tracheophyta</taxon>
        <taxon>Spermatophyta</taxon>
        <taxon>Magnoliopsida</taxon>
        <taxon>Magnoliidae</taxon>
        <taxon>Laurales</taxon>
        <taxon>Lauraceae</taxon>
        <taxon>Persea</taxon>
    </lineage>
</organism>
<proteinExistence type="predicted"/>
<sequence>MPCDARRPGSSWKGRRILRHRLTCWWSNKEGYGCTFLWKDKVSIDRSTVSNAVPCHIVDIRPDLQRLSTNLDGLKREIETKNRHEQLEMEGKHEKKKLVAKQLLVLEKNFYVLLLTAFLICDAISMRYM</sequence>
<dbReference type="EMBL" id="CM056820">
    <property type="protein sequence ID" value="KAJ8615215.1"/>
    <property type="molecule type" value="Genomic_DNA"/>
</dbReference>
<dbReference type="Proteomes" id="UP001234297">
    <property type="component" value="Chromosome 12"/>
</dbReference>
<evidence type="ECO:0000313" key="1">
    <source>
        <dbReference type="EMBL" id="KAJ8615215.1"/>
    </source>
</evidence>
<reference evidence="1 2" key="1">
    <citation type="journal article" date="2022" name="Hortic Res">
        <title>A haplotype resolved chromosomal level avocado genome allows analysis of novel avocado genes.</title>
        <authorList>
            <person name="Nath O."/>
            <person name="Fletcher S.J."/>
            <person name="Hayward A."/>
            <person name="Shaw L.M."/>
            <person name="Masouleh A.K."/>
            <person name="Furtado A."/>
            <person name="Henry R.J."/>
            <person name="Mitter N."/>
        </authorList>
    </citation>
    <scope>NUCLEOTIDE SEQUENCE [LARGE SCALE GENOMIC DNA]</scope>
    <source>
        <strain evidence="2">cv. Hass</strain>
    </source>
</reference>
<evidence type="ECO:0000313" key="2">
    <source>
        <dbReference type="Proteomes" id="UP001234297"/>
    </source>
</evidence>
<accession>A0ACC2K291</accession>
<name>A0ACC2K291_PERAE</name>
<protein>
    <submittedName>
        <fullName evidence="1">Uncharacterized protein</fullName>
    </submittedName>
</protein>
<keyword evidence="2" id="KW-1185">Reference proteome</keyword>
<gene>
    <name evidence="1" type="ORF">MRB53_034587</name>
</gene>